<dbReference type="InterPro" id="IPR013604">
    <property type="entry name" value="7TM_chemorcpt"/>
</dbReference>
<reference evidence="9" key="1">
    <citation type="submission" date="2025-08" db="UniProtKB">
        <authorList>
            <consortium name="RefSeq"/>
        </authorList>
    </citation>
    <scope>IDENTIFICATION</scope>
    <source>
        <strain evidence="9">11010-0011.00</strain>
        <tissue evidence="9">Whole body</tissue>
    </source>
</reference>
<gene>
    <name evidence="9" type="primary">LOC115631288</name>
</gene>
<sequence>MCRSIATLFFQRTWCWLFSTPDFYGSIRLLISIAYFLGITPFHVARDPNGMRSLRDCWIGFVNVIAHWLLLSYCYTYIFLQNESLIGYFMRTYISEFTTRLHEIGGLTATIITFMMTIFRRRHLKKACELIVRIDRCLDQLQQSVAYTNMLRYVLVVLSLLAFLDGAMIVTCVVCLRQLRVRASWQLCFVIVYEMLAISITICFFCLLMRSIQRRFGRINKEFGKETGPSTESSHRKKRAVEKEANNEEEPNLQADADADEEPQNGSF</sequence>
<keyword evidence="5 7" id="KW-0472">Membrane</keyword>
<dbReference type="GO" id="GO:0005886">
    <property type="term" value="C:plasma membrane"/>
    <property type="evidence" value="ECO:0007669"/>
    <property type="project" value="UniProtKB-SubCell"/>
</dbReference>
<dbReference type="Pfam" id="PF08395">
    <property type="entry name" value="7tm_7"/>
    <property type="match status" value="1"/>
</dbReference>
<feature type="transmembrane region" description="Helical" evidence="7">
    <location>
        <begin position="100"/>
        <end position="119"/>
    </location>
</feature>
<dbReference type="AlphaFoldDB" id="A0A6J2U9K8"/>
<evidence type="ECO:0000256" key="3">
    <source>
        <dbReference type="ARBA" id="ARBA00022692"/>
    </source>
</evidence>
<evidence type="ECO:0000313" key="8">
    <source>
        <dbReference type="Proteomes" id="UP000504634"/>
    </source>
</evidence>
<evidence type="ECO:0000256" key="6">
    <source>
        <dbReference type="SAM" id="MobiDB-lite"/>
    </source>
</evidence>
<proteinExistence type="predicted"/>
<keyword evidence="3 7" id="KW-0812">Transmembrane</keyword>
<evidence type="ECO:0000256" key="1">
    <source>
        <dbReference type="ARBA" id="ARBA00004651"/>
    </source>
</evidence>
<feature type="transmembrane region" description="Helical" evidence="7">
    <location>
        <begin position="57"/>
        <end position="80"/>
    </location>
</feature>
<name>A0A6J2U9K8_DROLE</name>
<accession>A0A6J2U9K8</accession>
<dbReference type="GO" id="GO:0050909">
    <property type="term" value="P:sensory perception of taste"/>
    <property type="evidence" value="ECO:0007669"/>
    <property type="project" value="InterPro"/>
</dbReference>
<feature type="transmembrane region" description="Helical" evidence="7">
    <location>
        <begin position="185"/>
        <end position="208"/>
    </location>
</feature>
<evidence type="ECO:0000256" key="2">
    <source>
        <dbReference type="ARBA" id="ARBA00022475"/>
    </source>
</evidence>
<dbReference type="OrthoDB" id="6366728at2759"/>
<feature type="transmembrane region" description="Helical" evidence="7">
    <location>
        <begin position="23"/>
        <end position="45"/>
    </location>
</feature>
<evidence type="ECO:0000256" key="5">
    <source>
        <dbReference type="ARBA" id="ARBA00023136"/>
    </source>
</evidence>
<dbReference type="GeneID" id="115631288"/>
<comment type="subcellular location">
    <subcellularLocation>
        <location evidence="1">Cell membrane</location>
        <topology evidence="1">Multi-pass membrane protein</topology>
    </subcellularLocation>
</comment>
<keyword evidence="2" id="KW-1003">Cell membrane</keyword>
<evidence type="ECO:0000313" key="9">
    <source>
        <dbReference type="RefSeq" id="XP_030383862.1"/>
    </source>
</evidence>
<feature type="region of interest" description="Disordered" evidence="6">
    <location>
        <begin position="224"/>
        <end position="268"/>
    </location>
</feature>
<protein>
    <submittedName>
        <fullName evidence="9">Uncharacterized protein LOC115631288</fullName>
    </submittedName>
</protein>
<dbReference type="RefSeq" id="XP_030383862.1">
    <property type="nucleotide sequence ID" value="XM_030528002.1"/>
</dbReference>
<evidence type="ECO:0000256" key="7">
    <source>
        <dbReference type="SAM" id="Phobius"/>
    </source>
</evidence>
<dbReference type="Proteomes" id="UP000504634">
    <property type="component" value="Unplaced"/>
</dbReference>
<feature type="compositionally biased region" description="Acidic residues" evidence="6">
    <location>
        <begin position="247"/>
        <end position="268"/>
    </location>
</feature>
<organism evidence="8 9">
    <name type="scientific">Drosophila lebanonensis</name>
    <name type="common">Fruit fly</name>
    <name type="synonym">Scaptodrosophila lebanonensis</name>
    <dbReference type="NCBI Taxonomy" id="7225"/>
    <lineage>
        <taxon>Eukaryota</taxon>
        <taxon>Metazoa</taxon>
        <taxon>Ecdysozoa</taxon>
        <taxon>Arthropoda</taxon>
        <taxon>Hexapoda</taxon>
        <taxon>Insecta</taxon>
        <taxon>Pterygota</taxon>
        <taxon>Neoptera</taxon>
        <taxon>Endopterygota</taxon>
        <taxon>Diptera</taxon>
        <taxon>Brachycera</taxon>
        <taxon>Muscomorpha</taxon>
        <taxon>Ephydroidea</taxon>
        <taxon>Drosophilidae</taxon>
        <taxon>Scaptodrosophila</taxon>
    </lineage>
</organism>
<keyword evidence="4 7" id="KW-1133">Transmembrane helix</keyword>
<evidence type="ECO:0000256" key="4">
    <source>
        <dbReference type="ARBA" id="ARBA00022989"/>
    </source>
</evidence>
<keyword evidence="8" id="KW-1185">Reference proteome</keyword>
<feature type="transmembrane region" description="Helical" evidence="7">
    <location>
        <begin position="153"/>
        <end position="179"/>
    </location>
</feature>